<dbReference type="Proteomes" id="UP001159405">
    <property type="component" value="Unassembled WGS sequence"/>
</dbReference>
<organism evidence="1 2">
    <name type="scientific">Porites lobata</name>
    <dbReference type="NCBI Taxonomy" id="104759"/>
    <lineage>
        <taxon>Eukaryota</taxon>
        <taxon>Metazoa</taxon>
        <taxon>Cnidaria</taxon>
        <taxon>Anthozoa</taxon>
        <taxon>Hexacorallia</taxon>
        <taxon>Scleractinia</taxon>
        <taxon>Fungiina</taxon>
        <taxon>Poritidae</taxon>
        <taxon>Porites</taxon>
    </lineage>
</organism>
<feature type="non-terminal residue" evidence="1">
    <location>
        <position position="1"/>
    </location>
</feature>
<gene>
    <name evidence="1" type="ORF">PLOB_00027785</name>
</gene>
<sequence length="125" mass="14624">CGGSTVVFVLLWRQVKLSQFKFFVHFLLEVFPRNRLRSSMDYGLTQSQVGVSAKETETQIVAREFEANIVEFDNLEQMQRNLTSGNIGQVLVDRNTAFHFLDKSGLKRNRQIRLIRNIDYPMDYF</sequence>
<name>A0ABN8NVJ4_9CNID</name>
<accession>A0ABN8NVJ4</accession>
<dbReference type="EMBL" id="CALNXK010000034">
    <property type="protein sequence ID" value="CAH3120187.1"/>
    <property type="molecule type" value="Genomic_DNA"/>
</dbReference>
<proteinExistence type="predicted"/>
<evidence type="ECO:0000313" key="2">
    <source>
        <dbReference type="Proteomes" id="UP001159405"/>
    </source>
</evidence>
<feature type="non-terminal residue" evidence="1">
    <location>
        <position position="125"/>
    </location>
</feature>
<dbReference type="Gene3D" id="3.40.190.10">
    <property type="entry name" value="Periplasmic binding protein-like II"/>
    <property type="match status" value="1"/>
</dbReference>
<protein>
    <submittedName>
        <fullName evidence="1">Uncharacterized protein</fullName>
    </submittedName>
</protein>
<comment type="caution">
    <text evidence="1">The sequence shown here is derived from an EMBL/GenBank/DDBJ whole genome shotgun (WGS) entry which is preliminary data.</text>
</comment>
<evidence type="ECO:0000313" key="1">
    <source>
        <dbReference type="EMBL" id="CAH3120187.1"/>
    </source>
</evidence>
<keyword evidence="2" id="KW-1185">Reference proteome</keyword>
<reference evidence="1 2" key="1">
    <citation type="submission" date="2022-05" db="EMBL/GenBank/DDBJ databases">
        <authorList>
            <consortium name="Genoscope - CEA"/>
            <person name="William W."/>
        </authorList>
    </citation>
    <scope>NUCLEOTIDE SEQUENCE [LARGE SCALE GENOMIC DNA]</scope>
</reference>